<dbReference type="Proteomes" id="UP000499080">
    <property type="component" value="Unassembled WGS sequence"/>
</dbReference>
<protein>
    <submittedName>
        <fullName evidence="2">Transposon Ty3-I Gag-Pol polyprotein</fullName>
    </submittedName>
</protein>
<dbReference type="Pfam" id="PF00078">
    <property type="entry name" value="RVT_1"/>
    <property type="match status" value="1"/>
</dbReference>
<sequence>MLDVGVIEIGESDYVSPMILVEMPGREPLPCINYWKLNAITKTQYFPLPSIEERVERVAAANYISVLDLTKGYWQLPLTKRTQRYAGFATNFGCYIPTTMPFGLVSAPFTFSKFMAELFRRTCKAPKCDIRENRKSQIKN</sequence>
<keyword evidence="3" id="KW-1185">Reference proteome</keyword>
<evidence type="ECO:0000313" key="3">
    <source>
        <dbReference type="Proteomes" id="UP000499080"/>
    </source>
</evidence>
<dbReference type="InterPro" id="IPR053134">
    <property type="entry name" value="RNA-dir_DNA_polymerase"/>
</dbReference>
<dbReference type="Gene3D" id="3.10.10.10">
    <property type="entry name" value="HIV Type 1 Reverse Transcriptase, subunit A, domain 1"/>
    <property type="match status" value="1"/>
</dbReference>
<evidence type="ECO:0000313" key="2">
    <source>
        <dbReference type="EMBL" id="GBO39333.1"/>
    </source>
</evidence>
<name>A0A4Y2WPA1_ARAVE</name>
<feature type="domain" description="Reverse transcriptase" evidence="1">
    <location>
        <begin position="30"/>
        <end position="124"/>
    </location>
</feature>
<dbReference type="Gene3D" id="3.30.70.270">
    <property type="match status" value="1"/>
</dbReference>
<reference evidence="2 3" key="1">
    <citation type="journal article" date="2019" name="Sci. Rep.">
        <title>Orb-weaving spider Araneus ventricosus genome elucidates the spidroin gene catalogue.</title>
        <authorList>
            <person name="Kono N."/>
            <person name="Nakamura H."/>
            <person name="Ohtoshi R."/>
            <person name="Moran D.A.P."/>
            <person name="Shinohara A."/>
            <person name="Yoshida Y."/>
            <person name="Fujiwara M."/>
            <person name="Mori M."/>
            <person name="Tomita M."/>
            <person name="Arakawa K."/>
        </authorList>
    </citation>
    <scope>NUCLEOTIDE SEQUENCE [LARGE SCALE GENOMIC DNA]</scope>
</reference>
<organism evidence="2 3">
    <name type="scientific">Araneus ventricosus</name>
    <name type="common">Orbweaver spider</name>
    <name type="synonym">Epeira ventricosa</name>
    <dbReference type="NCBI Taxonomy" id="182803"/>
    <lineage>
        <taxon>Eukaryota</taxon>
        <taxon>Metazoa</taxon>
        <taxon>Ecdysozoa</taxon>
        <taxon>Arthropoda</taxon>
        <taxon>Chelicerata</taxon>
        <taxon>Arachnida</taxon>
        <taxon>Araneae</taxon>
        <taxon>Araneomorphae</taxon>
        <taxon>Entelegynae</taxon>
        <taxon>Araneoidea</taxon>
        <taxon>Araneidae</taxon>
        <taxon>Araneus</taxon>
    </lineage>
</organism>
<gene>
    <name evidence="2" type="primary">TY3B-I_1293</name>
    <name evidence="2" type="ORF">AVEN_94489_1</name>
</gene>
<dbReference type="InterPro" id="IPR000477">
    <property type="entry name" value="RT_dom"/>
</dbReference>
<dbReference type="GO" id="GO:0071897">
    <property type="term" value="P:DNA biosynthetic process"/>
    <property type="evidence" value="ECO:0007669"/>
    <property type="project" value="UniProtKB-ARBA"/>
</dbReference>
<proteinExistence type="predicted"/>
<dbReference type="EMBL" id="BGPR01064337">
    <property type="protein sequence ID" value="GBO39333.1"/>
    <property type="molecule type" value="Genomic_DNA"/>
</dbReference>
<dbReference type="AlphaFoldDB" id="A0A4Y2WPA1"/>
<comment type="caution">
    <text evidence="2">The sequence shown here is derived from an EMBL/GenBank/DDBJ whole genome shotgun (WGS) entry which is preliminary data.</text>
</comment>
<accession>A0A4Y2WPA1</accession>
<dbReference type="CDD" id="cd01647">
    <property type="entry name" value="RT_LTR"/>
    <property type="match status" value="1"/>
</dbReference>
<dbReference type="PANTHER" id="PTHR24559">
    <property type="entry name" value="TRANSPOSON TY3-I GAG-POL POLYPROTEIN"/>
    <property type="match status" value="1"/>
</dbReference>
<dbReference type="InterPro" id="IPR043128">
    <property type="entry name" value="Rev_trsase/Diguanyl_cyclase"/>
</dbReference>
<dbReference type="SUPFAM" id="SSF56672">
    <property type="entry name" value="DNA/RNA polymerases"/>
    <property type="match status" value="1"/>
</dbReference>
<evidence type="ECO:0000259" key="1">
    <source>
        <dbReference type="Pfam" id="PF00078"/>
    </source>
</evidence>
<dbReference type="PANTHER" id="PTHR24559:SF454">
    <property type="entry name" value="RIBONUCLEASE H"/>
    <property type="match status" value="1"/>
</dbReference>
<dbReference type="InterPro" id="IPR043502">
    <property type="entry name" value="DNA/RNA_pol_sf"/>
</dbReference>
<dbReference type="OrthoDB" id="6433187at2759"/>